<feature type="domain" description="B12-binding" evidence="1">
    <location>
        <begin position="1"/>
        <end position="71"/>
    </location>
</feature>
<comment type="caution">
    <text evidence="2">The sequence shown here is derived from an EMBL/GenBank/DDBJ whole genome shotgun (WGS) entry which is preliminary data.</text>
</comment>
<dbReference type="AlphaFoldDB" id="X1QM88"/>
<accession>X1QM88</accession>
<dbReference type="SUPFAM" id="SSF52242">
    <property type="entry name" value="Cobalamin (vitamin B12)-binding domain"/>
    <property type="match status" value="1"/>
</dbReference>
<dbReference type="Gene3D" id="3.40.50.280">
    <property type="entry name" value="Cobalamin-binding domain"/>
    <property type="match status" value="1"/>
</dbReference>
<dbReference type="PROSITE" id="PS51332">
    <property type="entry name" value="B12_BINDING"/>
    <property type="match status" value="1"/>
</dbReference>
<organism evidence="2">
    <name type="scientific">marine sediment metagenome</name>
    <dbReference type="NCBI Taxonomy" id="412755"/>
    <lineage>
        <taxon>unclassified sequences</taxon>
        <taxon>metagenomes</taxon>
        <taxon>ecological metagenomes</taxon>
    </lineage>
</organism>
<feature type="non-terminal residue" evidence="2">
    <location>
        <position position="1"/>
    </location>
</feature>
<evidence type="ECO:0000313" key="2">
    <source>
        <dbReference type="EMBL" id="GAI55906.1"/>
    </source>
</evidence>
<name>X1QM88_9ZZZZ</name>
<dbReference type="InterPro" id="IPR036724">
    <property type="entry name" value="Cobalamin-bd_sf"/>
</dbReference>
<sequence>DMLPEEVTYDSLESELRKRKPDIVGITTTTFTLIDVMIVARIAKATDKGVKVVLGGAHVDTLFHFIHNIYW</sequence>
<dbReference type="Pfam" id="PF02310">
    <property type="entry name" value="B12-binding"/>
    <property type="match status" value="1"/>
</dbReference>
<reference evidence="2" key="1">
    <citation type="journal article" date="2014" name="Front. Microbiol.">
        <title>High frequency of phylogenetically diverse reductive dehalogenase-homologous genes in deep subseafloor sedimentary metagenomes.</title>
        <authorList>
            <person name="Kawai M."/>
            <person name="Futagami T."/>
            <person name="Toyoda A."/>
            <person name="Takaki Y."/>
            <person name="Nishi S."/>
            <person name="Hori S."/>
            <person name="Arai W."/>
            <person name="Tsubouchi T."/>
            <person name="Morono Y."/>
            <person name="Uchiyama I."/>
            <person name="Ito T."/>
            <person name="Fujiyama A."/>
            <person name="Inagaki F."/>
            <person name="Takami H."/>
        </authorList>
    </citation>
    <scope>NUCLEOTIDE SEQUENCE</scope>
    <source>
        <strain evidence="2">Expedition CK06-06</strain>
    </source>
</reference>
<dbReference type="GO" id="GO:0046872">
    <property type="term" value="F:metal ion binding"/>
    <property type="evidence" value="ECO:0007669"/>
    <property type="project" value="InterPro"/>
</dbReference>
<dbReference type="EMBL" id="BARV01039292">
    <property type="protein sequence ID" value="GAI55906.1"/>
    <property type="molecule type" value="Genomic_DNA"/>
</dbReference>
<evidence type="ECO:0000259" key="1">
    <source>
        <dbReference type="PROSITE" id="PS51332"/>
    </source>
</evidence>
<protein>
    <recommendedName>
        <fullName evidence="1">B12-binding domain-containing protein</fullName>
    </recommendedName>
</protein>
<dbReference type="InterPro" id="IPR006158">
    <property type="entry name" value="Cobalamin-bd"/>
</dbReference>
<dbReference type="GO" id="GO:0031419">
    <property type="term" value="F:cobalamin binding"/>
    <property type="evidence" value="ECO:0007669"/>
    <property type="project" value="InterPro"/>
</dbReference>
<proteinExistence type="predicted"/>
<gene>
    <name evidence="2" type="ORF">S06H3_60266</name>
</gene>